<dbReference type="SUPFAM" id="SSF52317">
    <property type="entry name" value="Class I glutamine amidotransferase-like"/>
    <property type="match status" value="1"/>
</dbReference>
<name>A0A7W9NI40_9PSEU</name>
<dbReference type="InterPro" id="IPR011698">
    <property type="entry name" value="GATase_3"/>
</dbReference>
<proteinExistence type="inferred from homology"/>
<accession>A0A7W9NI40</accession>
<evidence type="ECO:0000256" key="4">
    <source>
        <dbReference type="HAMAP-Rule" id="MF_00028"/>
    </source>
</evidence>
<evidence type="ECO:0000259" key="6">
    <source>
        <dbReference type="Pfam" id="PF07685"/>
    </source>
</evidence>
<dbReference type="CDD" id="cd05389">
    <property type="entry name" value="CobQ_N"/>
    <property type="match status" value="1"/>
</dbReference>
<dbReference type="PANTHER" id="PTHR21343:SF1">
    <property type="entry name" value="COBYRIC ACID SYNTHASE"/>
    <property type="match status" value="1"/>
</dbReference>
<dbReference type="InterPro" id="IPR004459">
    <property type="entry name" value="CobQ_synth"/>
</dbReference>
<dbReference type="InterPro" id="IPR047045">
    <property type="entry name" value="CobQ_N"/>
</dbReference>
<comment type="function">
    <text evidence="4">Catalyzes amidations at positions B, D, E, and G on adenosylcobyrinic A,C-diamide. NH(2) groups are provided by glutamine, and one molecule of ATP is hydrogenolyzed for each amidation.</text>
</comment>
<evidence type="ECO:0000313" key="8">
    <source>
        <dbReference type="Proteomes" id="UP000585638"/>
    </source>
</evidence>
<dbReference type="PROSITE" id="PS51274">
    <property type="entry name" value="GATASE_COBBQ"/>
    <property type="match status" value="1"/>
</dbReference>
<dbReference type="NCBIfam" id="TIGR00313">
    <property type="entry name" value="cobQ"/>
    <property type="match status" value="1"/>
</dbReference>
<protein>
    <recommendedName>
        <fullName evidence="4">Cobyric acid synthase</fullName>
    </recommendedName>
</protein>
<feature type="domain" description="CobQ/CobB/MinD/ParA nucleotide binding" evidence="5">
    <location>
        <begin position="5"/>
        <end position="230"/>
    </location>
</feature>
<dbReference type="UniPathway" id="UPA00148"/>
<comment type="pathway">
    <text evidence="1 4">Cofactor biosynthesis; adenosylcobalamin biosynthesis.</text>
</comment>
<dbReference type="Proteomes" id="UP000585638">
    <property type="component" value="Unassembled WGS sequence"/>
</dbReference>
<comment type="caution">
    <text evidence="7">The sequence shown here is derived from an EMBL/GenBank/DDBJ whole genome shotgun (WGS) entry which is preliminary data.</text>
</comment>
<dbReference type="PANTHER" id="PTHR21343">
    <property type="entry name" value="DETHIOBIOTIN SYNTHETASE"/>
    <property type="match status" value="1"/>
</dbReference>
<feature type="active site" description="Nucleophile" evidence="4">
    <location>
        <position position="337"/>
    </location>
</feature>
<evidence type="ECO:0000256" key="3">
    <source>
        <dbReference type="ARBA" id="ARBA00022962"/>
    </source>
</evidence>
<dbReference type="CDD" id="cd01750">
    <property type="entry name" value="GATase1_CobQ"/>
    <property type="match status" value="1"/>
</dbReference>
<dbReference type="InterPro" id="IPR033949">
    <property type="entry name" value="CobQ_GATase1"/>
</dbReference>
<dbReference type="HAMAP" id="MF_00028">
    <property type="entry name" value="CobQ"/>
    <property type="match status" value="1"/>
</dbReference>
<dbReference type="NCBIfam" id="NF001989">
    <property type="entry name" value="PRK00784.1"/>
    <property type="match status" value="1"/>
</dbReference>
<keyword evidence="7" id="KW-0436">Ligase</keyword>
<feature type="active site" evidence="4">
    <location>
        <position position="430"/>
    </location>
</feature>
<evidence type="ECO:0000256" key="2">
    <source>
        <dbReference type="ARBA" id="ARBA00022573"/>
    </source>
</evidence>
<dbReference type="GO" id="GO:0016874">
    <property type="term" value="F:ligase activity"/>
    <property type="evidence" value="ECO:0007669"/>
    <property type="project" value="UniProtKB-KW"/>
</dbReference>
<evidence type="ECO:0000259" key="5">
    <source>
        <dbReference type="Pfam" id="PF01656"/>
    </source>
</evidence>
<dbReference type="InterPro" id="IPR002586">
    <property type="entry name" value="CobQ/CobB/MinD/ParA_Nub-bd_dom"/>
</dbReference>
<dbReference type="RefSeq" id="WP_184865968.1">
    <property type="nucleotide sequence ID" value="NZ_JACHIR010000001.1"/>
</dbReference>
<dbReference type="Gene3D" id="3.40.50.880">
    <property type="match status" value="1"/>
</dbReference>
<dbReference type="PROSITE" id="PS51273">
    <property type="entry name" value="GATASE_TYPE_1"/>
    <property type="match status" value="1"/>
</dbReference>
<feature type="domain" description="CobB/CobQ-like glutamine amidotransferase" evidence="6">
    <location>
        <begin position="258"/>
        <end position="437"/>
    </location>
</feature>
<dbReference type="Gene3D" id="3.40.50.300">
    <property type="entry name" value="P-loop containing nucleotide triphosphate hydrolases"/>
    <property type="match status" value="1"/>
</dbReference>
<dbReference type="InterPro" id="IPR027417">
    <property type="entry name" value="P-loop_NTPase"/>
</dbReference>
<dbReference type="Pfam" id="PF07685">
    <property type="entry name" value="GATase_3"/>
    <property type="match status" value="1"/>
</dbReference>
<dbReference type="GO" id="GO:0015420">
    <property type="term" value="F:ABC-type vitamin B12 transporter activity"/>
    <property type="evidence" value="ECO:0007669"/>
    <property type="project" value="UniProtKB-UniRule"/>
</dbReference>
<reference evidence="7 8" key="1">
    <citation type="submission" date="2020-08" db="EMBL/GenBank/DDBJ databases">
        <title>Sequencing the genomes of 1000 actinobacteria strains.</title>
        <authorList>
            <person name="Klenk H.-P."/>
        </authorList>
    </citation>
    <scope>NUCLEOTIDE SEQUENCE [LARGE SCALE GENOMIC DNA]</scope>
    <source>
        <strain evidence="7 8">DSM 43851</strain>
    </source>
</reference>
<organism evidence="7 8">
    <name type="scientific">Kutzneria kofuensis</name>
    <dbReference type="NCBI Taxonomy" id="103725"/>
    <lineage>
        <taxon>Bacteria</taxon>
        <taxon>Bacillati</taxon>
        <taxon>Actinomycetota</taxon>
        <taxon>Actinomycetes</taxon>
        <taxon>Pseudonocardiales</taxon>
        <taxon>Pseudonocardiaceae</taxon>
        <taxon>Kutzneria</taxon>
    </lineage>
</organism>
<dbReference type="AlphaFoldDB" id="A0A7W9NI40"/>
<gene>
    <name evidence="4" type="primary">cobQ</name>
    <name evidence="7" type="ORF">BJ998_005353</name>
</gene>
<keyword evidence="2 4" id="KW-0169">Cobalamin biosynthesis</keyword>
<dbReference type="GO" id="GO:0009236">
    <property type="term" value="P:cobalamin biosynthetic process"/>
    <property type="evidence" value="ECO:0007669"/>
    <property type="project" value="UniProtKB-UniRule"/>
</dbReference>
<dbReference type="InterPro" id="IPR029062">
    <property type="entry name" value="Class_I_gatase-like"/>
</dbReference>
<dbReference type="EMBL" id="JACHIR010000001">
    <property type="protein sequence ID" value="MBB5894157.1"/>
    <property type="molecule type" value="Genomic_DNA"/>
</dbReference>
<dbReference type="Pfam" id="PF01656">
    <property type="entry name" value="CbiA"/>
    <property type="match status" value="1"/>
</dbReference>
<comment type="similarity">
    <text evidence="4">Belongs to the CobB/CobQ family. CobQ subfamily.</text>
</comment>
<evidence type="ECO:0000313" key="7">
    <source>
        <dbReference type="EMBL" id="MBB5894157.1"/>
    </source>
</evidence>
<keyword evidence="3 4" id="KW-0315">Glutamine amidotransferase</keyword>
<evidence type="ECO:0000256" key="1">
    <source>
        <dbReference type="ARBA" id="ARBA00004953"/>
    </source>
</evidence>
<dbReference type="SUPFAM" id="SSF52540">
    <property type="entry name" value="P-loop containing nucleoside triphosphate hydrolases"/>
    <property type="match status" value="1"/>
</dbReference>
<sequence>MGALLVAGTTSDAGKSVLAAGICRWLARRGVRVAPFKAQNMSNNSAVTVEGGEIGRAQALQAAACGLEPSVRFNPVLLKPGGDRSSQVVVLGKAVGEVSAMSYRDRKRELSVIAQTALAELRSEFDIVICEGAGSPTEVNLRATDIANMGLARAANLPVVVVGDIDRGGVFAHLFGTLALLEPADQALIAGFVVNKFRGDPALLEPGLRQLRGVTGRPVYGVLPWREDLWLDAEDSLSYVADGVIGRPAPPVGEQWLRVAVVRLPRISNATDVEALAGEPGVAVRFVTEPSRLTDADLVVLPGSKATVSDLDWLRRTGLADAVRAHVRRGLPLLGVCGGFQMLARTISDDVESGAGEVPGLGLLDTAIGFAADKTLTRPAGKAFGHAVTGYEIHHGRVLRRGPRLDGLIELSDGDTEGVVAGPVIGTHWHGLLENDGFRREFLRWAAATAGRDGFTAAEGTSFAAARAAQLDLLGDLVEQHMDTDALLALIERGAPGGLPVLPPGAPPLD</sequence>
<keyword evidence="8" id="KW-1185">Reference proteome</keyword>